<sequence>MEVEERQMELAGSLSEAGVVNHLLSYVPRATADLVHVRWVRPYFSIFLGLELIWNCLQCLIVLVFLINYKLLLLFPSELAKHSHGT</sequence>
<proteinExistence type="predicted"/>
<gene>
    <name evidence="2" type="ORF">BDV35DRAFT_347728</name>
</gene>
<name>A0A5N6H772_ASPFL</name>
<keyword evidence="1" id="KW-0812">Transmembrane</keyword>
<organism evidence="2">
    <name type="scientific">Aspergillus flavus</name>
    <dbReference type="NCBI Taxonomy" id="5059"/>
    <lineage>
        <taxon>Eukaryota</taxon>
        <taxon>Fungi</taxon>
        <taxon>Dikarya</taxon>
        <taxon>Ascomycota</taxon>
        <taxon>Pezizomycotina</taxon>
        <taxon>Eurotiomycetes</taxon>
        <taxon>Eurotiomycetidae</taxon>
        <taxon>Eurotiales</taxon>
        <taxon>Aspergillaceae</taxon>
        <taxon>Aspergillus</taxon>
        <taxon>Aspergillus subgen. Circumdati</taxon>
    </lineage>
</organism>
<evidence type="ECO:0000313" key="2">
    <source>
        <dbReference type="EMBL" id="KAB8248373.1"/>
    </source>
</evidence>
<keyword evidence="1" id="KW-1133">Transmembrane helix</keyword>
<dbReference type="Proteomes" id="UP000325434">
    <property type="component" value="Unassembled WGS sequence"/>
</dbReference>
<reference evidence="2" key="1">
    <citation type="submission" date="2019-04" db="EMBL/GenBank/DDBJ databases">
        <title>Friends and foes A comparative genomics study of 23 Aspergillus species from section Flavi.</title>
        <authorList>
            <consortium name="DOE Joint Genome Institute"/>
            <person name="Kjaerbolling I."/>
            <person name="Vesth T."/>
            <person name="Frisvad J.C."/>
            <person name="Nybo J.L."/>
            <person name="Theobald S."/>
            <person name="Kildgaard S."/>
            <person name="Isbrandt T."/>
            <person name="Kuo A."/>
            <person name="Sato A."/>
            <person name="Lyhne E.K."/>
            <person name="Kogle M.E."/>
            <person name="Wiebenga A."/>
            <person name="Kun R.S."/>
            <person name="Lubbers R.J."/>
            <person name="Makela M.R."/>
            <person name="Barry K."/>
            <person name="Chovatia M."/>
            <person name="Clum A."/>
            <person name="Daum C."/>
            <person name="Haridas S."/>
            <person name="He G."/>
            <person name="LaButti K."/>
            <person name="Lipzen A."/>
            <person name="Mondo S."/>
            <person name="Riley R."/>
            <person name="Salamov A."/>
            <person name="Simmons B.A."/>
            <person name="Magnuson J.K."/>
            <person name="Henrissat B."/>
            <person name="Mortensen U.H."/>
            <person name="Larsen T.O."/>
            <person name="Devries R.P."/>
            <person name="Grigoriev I.V."/>
            <person name="Machida M."/>
            <person name="Baker S.E."/>
            <person name="Andersen M.R."/>
        </authorList>
    </citation>
    <scope>NUCLEOTIDE SEQUENCE [LARGE SCALE GENOMIC DNA]</scope>
    <source>
        <strain evidence="2">CBS 121.62</strain>
    </source>
</reference>
<accession>A0A5N6H772</accession>
<dbReference type="EMBL" id="ML734580">
    <property type="protein sequence ID" value="KAB8248373.1"/>
    <property type="molecule type" value="Genomic_DNA"/>
</dbReference>
<protein>
    <submittedName>
        <fullName evidence="2">Uncharacterized protein</fullName>
    </submittedName>
</protein>
<dbReference type="AlphaFoldDB" id="A0A5N6H772"/>
<evidence type="ECO:0000256" key="1">
    <source>
        <dbReference type="SAM" id="Phobius"/>
    </source>
</evidence>
<feature type="transmembrane region" description="Helical" evidence="1">
    <location>
        <begin position="43"/>
        <end position="67"/>
    </location>
</feature>
<keyword evidence="1" id="KW-0472">Membrane</keyword>